<feature type="domain" description="Heme haloperoxidase family profile" evidence="8">
    <location>
        <begin position="16"/>
        <end position="218"/>
    </location>
</feature>
<dbReference type="VEuPathDB" id="FungiDB:PYU1_G002438"/>
<dbReference type="InterPro" id="IPR036851">
    <property type="entry name" value="Chloroperoxidase-like_sf"/>
</dbReference>
<proteinExistence type="inferred from homology"/>
<dbReference type="InterPro" id="IPR000028">
    <property type="entry name" value="Chloroperoxidase"/>
</dbReference>
<evidence type="ECO:0000256" key="3">
    <source>
        <dbReference type="ARBA" id="ARBA00022617"/>
    </source>
</evidence>
<evidence type="ECO:0000313" key="10">
    <source>
        <dbReference type="Proteomes" id="UP000019132"/>
    </source>
</evidence>
<organism evidence="9 10">
    <name type="scientific">Globisporangium ultimum (strain ATCC 200006 / CBS 805.95 / DAOM BR144)</name>
    <name type="common">Pythium ultimum</name>
    <dbReference type="NCBI Taxonomy" id="431595"/>
    <lineage>
        <taxon>Eukaryota</taxon>
        <taxon>Sar</taxon>
        <taxon>Stramenopiles</taxon>
        <taxon>Oomycota</taxon>
        <taxon>Peronosporomycetes</taxon>
        <taxon>Pythiales</taxon>
        <taxon>Pythiaceae</taxon>
        <taxon>Globisporangium</taxon>
    </lineage>
</organism>
<evidence type="ECO:0000256" key="4">
    <source>
        <dbReference type="ARBA" id="ARBA00022723"/>
    </source>
</evidence>
<reference evidence="9" key="3">
    <citation type="submission" date="2014-11" db="UniProtKB">
        <authorList>
            <consortium name="EnsemblProtists"/>
        </authorList>
    </citation>
    <scope>IDENTIFICATION</scope>
    <source>
        <strain evidence="9">DAOM BR144</strain>
    </source>
</reference>
<keyword evidence="10" id="KW-1185">Reference proteome</keyword>
<evidence type="ECO:0000256" key="1">
    <source>
        <dbReference type="ARBA" id="ARBA00001970"/>
    </source>
</evidence>
<dbReference type="EnsemblProtists" id="PYU1_T002441">
    <property type="protein sequence ID" value="PYU1_T002441"/>
    <property type="gene ID" value="PYU1_G002438"/>
</dbReference>
<dbReference type="eggNOG" id="ENOG502S5K7">
    <property type="taxonomic scope" value="Eukaryota"/>
</dbReference>
<dbReference type="GO" id="GO:0046872">
    <property type="term" value="F:metal ion binding"/>
    <property type="evidence" value="ECO:0007669"/>
    <property type="project" value="UniProtKB-KW"/>
</dbReference>
<keyword evidence="3" id="KW-0349">Heme</keyword>
<dbReference type="SUPFAM" id="SSF47571">
    <property type="entry name" value="Cloroperoxidase"/>
    <property type="match status" value="1"/>
</dbReference>
<name>K3WBV0_GLOUD</name>
<keyword evidence="5" id="KW-0560">Oxidoreductase</keyword>
<dbReference type="STRING" id="431595.K3WBV0"/>
<sequence>MSPAQALEVGEYFRPAAGEFSGVPGTTAAYRRTPCPALNALANHGYLPRDGQNVTKPVLREAIMSVYNLGDDAAETLVALVPDVFNLDFLGTHNYVEHDASLAHVDAYFGKDPAVADLALAEDLLGRADANGNLGPKELAAVRKDRLINSMATNPQVLFGTQQQTLAYLEASIFLLGFGGANNETVSAEVARSFIVEERIPEGWKRASTPIYAAAARTTVANIIAATV</sequence>
<keyword evidence="2" id="KW-0575">Peroxidase</keyword>
<dbReference type="Pfam" id="PF01328">
    <property type="entry name" value="Peroxidase_2"/>
    <property type="match status" value="1"/>
</dbReference>
<reference evidence="10" key="2">
    <citation type="submission" date="2010-04" db="EMBL/GenBank/DDBJ databases">
        <authorList>
            <person name="Buell R."/>
            <person name="Hamilton J."/>
            <person name="Hostetler J."/>
        </authorList>
    </citation>
    <scope>NUCLEOTIDE SEQUENCE [LARGE SCALE GENOMIC DNA]</scope>
    <source>
        <strain evidence="10">DAOM:BR144</strain>
    </source>
</reference>
<evidence type="ECO:0000256" key="6">
    <source>
        <dbReference type="ARBA" id="ARBA00023004"/>
    </source>
</evidence>
<dbReference type="AlphaFoldDB" id="K3WBV0"/>
<dbReference type="PANTHER" id="PTHR33577:SF9">
    <property type="entry name" value="PEROXIDASE STCC"/>
    <property type="match status" value="1"/>
</dbReference>
<evidence type="ECO:0000256" key="2">
    <source>
        <dbReference type="ARBA" id="ARBA00022559"/>
    </source>
</evidence>
<dbReference type="HOGENOM" id="CLU_050230_7_0_1"/>
<dbReference type="Gene3D" id="1.10.489.10">
    <property type="entry name" value="Chloroperoxidase-like"/>
    <property type="match status" value="1"/>
</dbReference>
<dbReference type="PROSITE" id="PS51405">
    <property type="entry name" value="HEME_HALOPEROXIDASE"/>
    <property type="match status" value="1"/>
</dbReference>
<dbReference type="GO" id="GO:0004601">
    <property type="term" value="F:peroxidase activity"/>
    <property type="evidence" value="ECO:0007669"/>
    <property type="project" value="UniProtKB-KW"/>
</dbReference>
<comment type="cofactor">
    <cofactor evidence="1">
        <name>heme b</name>
        <dbReference type="ChEBI" id="CHEBI:60344"/>
    </cofactor>
</comment>
<evidence type="ECO:0000313" key="9">
    <source>
        <dbReference type="EnsemblProtists" id="PYU1_T002441"/>
    </source>
</evidence>
<comment type="similarity">
    <text evidence="7">Belongs to the chloroperoxidase family.</text>
</comment>
<dbReference type="InParanoid" id="K3WBV0"/>
<evidence type="ECO:0000256" key="5">
    <source>
        <dbReference type="ARBA" id="ARBA00023002"/>
    </source>
</evidence>
<protein>
    <recommendedName>
        <fullName evidence="8">Heme haloperoxidase family profile domain-containing protein</fullName>
    </recommendedName>
</protein>
<keyword evidence="4" id="KW-0479">Metal-binding</keyword>
<evidence type="ECO:0000256" key="7">
    <source>
        <dbReference type="ARBA" id="ARBA00025795"/>
    </source>
</evidence>
<dbReference type="PANTHER" id="PTHR33577">
    <property type="entry name" value="STERIGMATOCYSTIN BIOSYNTHESIS PEROXIDASE STCC-RELATED"/>
    <property type="match status" value="1"/>
</dbReference>
<evidence type="ECO:0000259" key="8">
    <source>
        <dbReference type="PROSITE" id="PS51405"/>
    </source>
</evidence>
<reference evidence="10" key="1">
    <citation type="journal article" date="2010" name="Genome Biol.">
        <title>Genome sequence of the necrotrophic plant pathogen Pythium ultimum reveals original pathogenicity mechanisms and effector repertoire.</title>
        <authorList>
            <person name="Levesque C.A."/>
            <person name="Brouwer H."/>
            <person name="Cano L."/>
            <person name="Hamilton J.P."/>
            <person name="Holt C."/>
            <person name="Huitema E."/>
            <person name="Raffaele S."/>
            <person name="Robideau G.P."/>
            <person name="Thines M."/>
            <person name="Win J."/>
            <person name="Zerillo M.M."/>
            <person name="Beakes G.W."/>
            <person name="Boore J.L."/>
            <person name="Busam D."/>
            <person name="Dumas B."/>
            <person name="Ferriera S."/>
            <person name="Fuerstenberg S.I."/>
            <person name="Gachon C.M."/>
            <person name="Gaulin E."/>
            <person name="Govers F."/>
            <person name="Grenville-Briggs L."/>
            <person name="Horner N."/>
            <person name="Hostetler J."/>
            <person name="Jiang R.H."/>
            <person name="Johnson J."/>
            <person name="Krajaejun T."/>
            <person name="Lin H."/>
            <person name="Meijer H.J."/>
            <person name="Moore B."/>
            <person name="Morris P."/>
            <person name="Phuntmart V."/>
            <person name="Puiu D."/>
            <person name="Shetty J."/>
            <person name="Stajich J.E."/>
            <person name="Tripathy S."/>
            <person name="Wawra S."/>
            <person name="van West P."/>
            <person name="Whitty B.R."/>
            <person name="Coutinho P.M."/>
            <person name="Henrissat B."/>
            <person name="Martin F."/>
            <person name="Thomas P.D."/>
            <person name="Tyler B.M."/>
            <person name="De Vries R.P."/>
            <person name="Kamoun S."/>
            <person name="Yandell M."/>
            <person name="Tisserat N."/>
            <person name="Buell C.R."/>
        </authorList>
    </citation>
    <scope>NUCLEOTIDE SEQUENCE</scope>
    <source>
        <strain evidence="10">DAOM:BR144</strain>
    </source>
</reference>
<dbReference type="OMA" id="YFFQNER"/>
<keyword evidence="6" id="KW-0408">Iron</keyword>
<dbReference type="Proteomes" id="UP000019132">
    <property type="component" value="Unassembled WGS sequence"/>
</dbReference>
<accession>K3WBV0</accession>